<feature type="compositionally biased region" description="Low complexity" evidence="1">
    <location>
        <begin position="183"/>
        <end position="217"/>
    </location>
</feature>
<accession>A0A2W1L6E0</accession>
<feature type="region of interest" description="Disordered" evidence="1">
    <location>
        <begin position="145"/>
        <end position="217"/>
    </location>
</feature>
<organism evidence="5 6">
    <name type="scientific">Paenibacillus sambharensis</name>
    <dbReference type="NCBI Taxonomy" id="1803190"/>
    <lineage>
        <taxon>Bacteria</taxon>
        <taxon>Bacillati</taxon>
        <taxon>Bacillota</taxon>
        <taxon>Bacilli</taxon>
        <taxon>Bacillales</taxon>
        <taxon>Paenibacillaceae</taxon>
        <taxon>Paenibacillus</taxon>
    </lineage>
</organism>
<keyword evidence="6" id="KW-1185">Reference proteome</keyword>
<dbReference type="Gene3D" id="2.60.40.2230">
    <property type="entry name" value="Uncharacterised protein YcnI-like PF07987, DUF1775"/>
    <property type="match status" value="1"/>
</dbReference>
<evidence type="ECO:0000313" key="6">
    <source>
        <dbReference type="Proteomes" id="UP000249522"/>
    </source>
</evidence>
<dbReference type="Proteomes" id="UP000249522">
    <property type="component" value="Unassembled WGS sequence"/>
</dbReference>
<evidence type="ECO:0000256" key="2">
    <source>
        <dbReference type="SAM" id="Phobius"/>
    </source>
</evidence>
<evidence type="ECO:0000256" key="1">
    <source>
        <dbReference type="SAM" id="MobiDB-lite"/>
    </source>
</evidence>
<feature type="chain" id="PRO_5015972714" evidence="3">
    <location>
        <begin position="25"/>
        <end position="248"/>
    </location>
</feature>
<sequence length="248" mass="25589">MKKVTFGVITLLSAVLMLAGAASAHVTVWPKEVKQGSYEVFTVRVPSEEEGTTTVGVRVTIPESVNITRVEPKAGWTHEFERRADETISSVSWTAEGDGLEKTEFTEFRLSGRVNDNAETIVWKAYQTYSDGKVVEWIGAPDADKPASVVTAVPGTGESDGHGHGQGSTVEEAAGSADGNAPAGQTESAEGETAGGAADDTAAAAEGTESLAGSESSDSSLPLVLSIAALVLAAAALVTALVNGRRRA</sequence>
<dbReference type="AlphaFoldDB" id="A0A2W1L6E0"/>
<evidence type="ECO:0000256" key="3">
    <source>
        <dbReference type="SAM" id="SignalP"/>
    </source>
</evidence>
<keyword evidence="3" id="KW-0732">Signal</keyword>
<dbReference type="OrthoDB" id="69896at2"/>
<dbReference type="RefSeq" id="WP_111147723.1">
    <property type="nucleotide sequence ID" value="NZ_QKRB01000049.1"/>
</dbReference>
<dbReference type="Pfam" id="PF07987">
    <property type="entry name" value="DUF1775"/>
    <property type="match status" value="1"/>
</dbReference>
<evidence type="ECO:0000313" key="5">
    <source>
        <dbReference type="EMBL" id="PZD94826.1"/>
    </source>
</evidence>
<dbReference type="CDD" id="cd08545">
    <property type="entry name" value="YcnI_like"/>
    <property type="match status" value="1"/>
</dbReference>
<keyword evidence="2" id="KW-1133">Transmembrane helix</keyword>
<feature type="domain" description="YncI copper-binding" evidence="4">
    <location>
        <begin position="25"/>
        <end position="149"/>
    </location>
</feature>
<dbReference type="InterPro" id="IPR038507">
    <property type="entry name" value="YcnI-like_sf"/>
</dbReference>
<comment type="caution">
    <text evidence="5">The sequence shown here is derived from an EMBL/GenBank/DDBJ whole genome shotgun (WGS) entry which is preliminary data.</text>
</comment>
<name>A0A2W1L6E0_9BACL</name>
<reference evidence="5 6" key="1">
    <citation type="submission" date="2018-06" db="EMBL/GenBank/DDBJ databases">
        <title>Paenibacillus imtechensis sp. nov.</title>
        <authorList>
            <person name="Pinnaka A.K."/>
            <person name="Singh H."/>
            <person name="Kaur M."/>
        </authorList>
    </citation>
    <scope>NUCLEOTIDE SEQUENCE [LARGE SCALE GENOMIC DNA]</scope>
    <source>
        <strain evidence="5 6">SMB1</strain>
    </source>
</reference>
<feature type="signal peptide" evidence="3">
    <location>
        <begin position="1"/>
        <end position="24"/>
    </location>
</feature>
<feature type="transmembrane region" description="Helical" evidence="2">
    <location>
        <begin position="221"/>
        <end position="242"/>
    </location>
</feature>
<evidence type="ECO:0000259" key="4">
    <source>
        <dbReference type="Pfam" id="PF07987"/>
    </source>
</evidence>
<keyword evidence="2" id="KW-0812">Transmembrane</keyword>
<dbReference type="EMBL" id="QKRB01000049">
    <property type="protein sequence ID" value="PZD94826.1"/>
    <property type="molecule type" value="Genomic_DNA"/>
</dbReference>
<protein>
    <submittedName>
        <fullName evidence="5">Nuclear export factor GLE1</fullName>
    </submittedName>
</protein>
<dbReference type="InterPro" id="IPR012533">
    <property type="entry name" value="YcnI-copper_dom"/>
</dbReference>
<keyword evidence="2" id="KW-0472">Membrane</keyword>
<proteinExistence type="predicted"/>
<gene>
    <name evidence="5" type="ORF">DNH61_16155</name>
</gene>